<evidence type="ECO:0000313" key="1">
    <source>
        <dbReference type="EMBL" id="KAK9866015.1"/>
    </source>
</evidence>
<name>A0AAW1TB80_9CHLO</name>
<evidence type="ECO:0000313" key="2">
    <source>
        <dbReference type="Proteomes" id="UP001485043"/>
    </source>
</evidence>
<dbReference type="EMBL" id="JALJOV010000197">
    <property type="protein sequence ID" value="KAK9866015.1"/>
    <property type="molecule type" value="Genomic_DNA"/>
</dbReference>
<gene>
    <name evidence="1" type="ORF">WJX84_003433</name>
</gene>
<dbReference type="Proteomes" id="UP001485043">
    <property type="component" value="Unassembled WGS sequence"/>
</dbReference>
<accession>A0AAW1TB80</accession>
<protein>
    <submittedName>
        <fullName evidence="1">Uncharacterized protein</fullName>
    </submittedName>
</protein>
<proteinExistence type="predicted"/>
<keyword evidence="2" id="KW-1185">Reference proteome</keyword>
<comment type="caution">
    <text evidence="1">The sequence shown here is derived from an EMBL/GenBank/DDBJ whole genome shotgun (WGS) entry which is preliminary data.</text>
</comment>
<sequence>MGSFWDRVVGDNALAQGDLDLVIWARAQDPPCRFSLEEFRRTIGKKHLHVLVFFLTQDTALISPLQILAVAVAERSLETISLCSKQGLQLTSAMLALSLLEDLAQVGDLDLLKLAAPMLEEYRKQGGIVKLLCMTISRTSTAAFHHSGLKRY</sequence>
<organism evidence="1 2">
    <name type="scientific">Apatococcus fuscideae</name>
    <dbReference type="NCBI Taxonomy" id="2026836"/>
    <lineage>
        <taxon>Eukaryota</taxon>
        <taxon>Viridiplantae</taxon>
        <taxon>Chlorophyta</taxon>
        <taxon>core chlorophytes</taxon>
        <taxon>Trebouxiophyceae</taxon>
        <taxon>Chlorellales</taxon>
        <taxon>Chlorellaceae</taxon>
        <taxon>Apatococcus</taxon>
    </lineage>
</organism>
<reference evidence="1 2" key="1">
    <citation type="journal article" date="2024" name="Nat. Commun.">
        <title>Phylogenomics reveals the evolutionary origins of lichenization in chlorophyte algae.</title>
        <authorList>
            <person name="Puginier C."/>
            <person name="Libourel C."/>
            <person name="Otte J."/>
            <person name="Skaloud P."/>
            <person name="Haon M."/>
            <person name="Grisel S."/>
            <person name="Petersen M."/>
            <person name="Berrin J.G."/>
            <person name="Delaux P.M."/>
            <person name="Dal Grande F."/>
            <person name="Keller J."/>
        </authorList>
    </citation>
    <scope>NUCLEOTIDE SEQUENCE [LARGE SCALE GENOMIC DNA]</scope>
    <source>
        <strain evidence="1 2">SAG 2523</strain>
    </source>
</reference>
<dbReference type="AlphaFoldDB" id="A0AAW1TB80"/>